<reference evidence="1" key="1">
    <citation type="submission" date="2019-09" db="EMBL/GenBank/DDBJ databases">
        <title>The Mitochondrial Proteome of the Jakobid, Andalucia godoyi, a Protist With the Most Gene-Rich and Bacteria-Like Mitochondrial Genome.</title>
        <authorList>
            <person name="Gray M.W."/>
            <person name="Burger G."/>
            <person name="Derelle R."/>
            <person name="Klimes V."/>
            <person name="Leger M."/>
            <person name="Sarrasin M."/>
            <person name="Vlcek C."/>
            <person name="Roger A.J."/>
            <person name="Elias M."/>
            <person name="Lang B.F."/>
        </authorList>
    </citation>
    <scope>NUCLEOTIDE SEQUENCE</scope>
    <source>
        <strain evidence="1">And28</strain>
    </source>
</reference>
<sequence>MRFPAFSILRELLRHKSLGNYRVHLSDIWMTLVDWLRCRSLVRLKHLPVCKNPSTALRGTTNACSIYTIEDELREFRTGVLLRFLSSGDHILLYNIQHGFVLFTVMRLNGWDRRSDVCYRFRAFPFSHQTELLSFYALHVYVYEPADNPELLIAVGLTEFGECHVTVIYRDEESMLPLQSCHFHIQTLHKLDTVSQWCFLRKNHLFLCSGDAVWTFDIVPIQKEIDGRSFWSTADEIDNASPNPGPGAFIAERLSSRLSMYWNPSNSETLFIRKNSVFDVERAVHSVLDRLTTEKPELFAGAQVEDYFMSVVSSSDDDDVLSYVRQGYASTREDSFVEETVGHAAQVISVIGLRLTIQVVVGVVCVAPAGEGAVQFPRIFGPFLSRGSVTECQEFSQKLSQLILVQSGYGSKSDHNALNVPVLTNDAIFGHESLSCFVHPSSWFLVEGFGAK</sequence>
<gene>
    <name evidence="1" type="ORF">ANDGO_02487</name>
</gene>
<dbReference type="EMBL" id="VRVR01000010">
    <property type="protein sequence ID" value="KAF0852927.1"/>
    <property type="molecule type" value="Genomic_DNA"/>
</dbReference>
<evidence type="ECO:0000313" key="1">
    <source>
        <dbReference type="EMBL" id="KAF0852927.1"/>
    </source>
</evidence>
<protein>
    <submittedName>
        <fullName evidence="1">Putative mitochondrial protein</fullName>
    </submittedName>
</protein>
<name>A0A8K0AJ33_ANDGO</name>
<organism evidence="1 2">
    <name type="scientific">Andalucia godoyi</name>
    <name type="common">Flagellate</name>
    <dbReference type="NCBI Taxonomy" id="505711"/>
    <lineage>
        <taxon>Eukaryota</taxon>
        <taxon>Discoba</taxon>
        <taxon>Jakobida</taxon>
        <taxon>Andalucina</taxon>
        <taxon>Andaluciidae</taxon>
        <taxon>Andalucia</taxon>
    </lineage>
</organism>
<evidence type="ECO:0000313" key="2">
    <source>
        <dbReference type="Proteomes" id="UP000799049"/>
    </source>
</evidence>
<comment type="caution">
    <text evidence="1">The sequence shown here is derived from an EMBL/GenBank/DDBJ whole genome shotgun (WGS) entry which is preliminary data.</text>
</comment>
<proteinExistence type="predicted"/>
<dbReference type="AlphaFoldDB" id="A0A8K0AJ33"/>
<keyword evidence="2" id="KW-1185">Reference proteome</keyword>
<dbReference type="Proteomes" id="UP000799049">
    <property type="component" value="Unassembled WGS sequence"/>
</dbReference>
<accession>A0A8K0AJ33</accession>